<comment type="caution">
    <text evidence="5">The sequence shown here is derived from an EMBL/GenBank/DDBJ whole genome shotgun (WGS) entry which is preliminary data.</text>
</comment>
<dbReference type="GO" id="GO:0016829">
    <property type="term" value="F:lyase activity"/>
    <property type="evidence" value="ECO:0007669"/>
    <property type="project" value="UniProtKB-KW"/>
</dbReference>
<dbReference type="PANTHER" id="PTHR11941:SF169">
    <property type="entry name" value="(7AS)-7A-METHYL-1,5-DIOXO-2,3,5,6,7,7A-HEXAHYDRO-1H-INDENE-CARBOXYL-COA HYDROLASE"/>
    <property type="match status" value="1"/>
</dbReference>
<dbReference type="InterPro" id="IPR001753">
    <property type="entry name" value="Enoyl-CoA_hydra/iso"/>
</dbReference>
<keyword evidence="2" id="KW-0443">Lipid metabolism</keyword>
<dbReference type="CDD" id="cd06558">
    <property type="entry name" value="crotonase-like"/>
    <property type="match status" value="1"/>
</dbReference>
<dbReference type="Gene3D" id="1.10.12.10">
    <property type="entry name" value="Lyase 2-enoyl-coa Hydratase, Chain A, domain 2"/>
    <property type="match status" value="1"/>
</dbReference>
<dbReference type="PROSITE" id="PS00166">
    <property type="entry name" value="ENOYL_COA_HYDRATASE"/>
    <property type="match status" value="1"/>
</dbReference>
<evidence type="ECO:0000256" key="3">
    <source>
        <dbReference type="ARBA" id="ARBA00023239"/>
    </source>
</evidence>
<evidence type="ECO:0000256" key="4">
    <source>
        <dbReference type="RuleBase" id="RU003707"/>
    </source>
</evidence>
<name>A0A7W9ZH20_NOVIT</name>
<dbReference type="PANTHER" id="PTHR11941">
    <property type="entry name" value="ENOYL-COA HYDRATASE-RELATED"/>
    <property type="match status" value="1"/>
</dbReference>
<evidence type="ECO:0000313" key="6">
    <source>
        <dbReference type="Proteomes" id="UP000544872"/>
    </source>
</evidence>
<gene>
    <name evidence="5" type="ORF">FHS48_002780</name>
</gene>
<keyword evidence="3" id="KW-0456">Lyase</keyword>
<dbReference type="InterPro" id="IPR029045">
    <property type="entry name" value="ClpP/crotonase-like_dom_sf"/>
</dbReference>
<dbReference type="SUPFAM" id="SSF52096">
    <property type="entry name" value="ClpP/crotonase"/>
    <property type="match status" value="1"/>
</dbReference>
<evidence type="ECO:0000256" key="2">
    <source>
        <dbReference type="ARBA" id="ARBA00023098"/>
    </source>
</evidence>
<dbReference type="Proteomes" id="UP000544872">
    <property type="component" value="Unassembled WGS sequence"/>
</dbReference>
<comment type="similarity">
    <text evidence="1 4">Belongs to the enoyl-CoA hydratase/isomerase family.</text>
</comment>
<dbReference type="EMBL" id="JACIIX010000010">
    <property type="protein sequence ID" value="MBB6211343.1"/>
    <property type="molecule type" value="Genomic_DNA"/>
</dbReference>
<evidence type="ECO:0000256" key="1">
    <source>
        <dbReference type="ARBA" id="ARBA00005254"/>
    </source>
</evidence>
<dbReference type="RefSeq" id="WP_184264151.1">
    <property type="nucleotide sequence ID" value="NZ_JACIIX010000010.1"/>
</dbReference>
<protein>
    <submittedName>
        <fullName evidence="5">Enoyl-CoA hydratase/carnithine racemase</fullName>
    </submittedName>
</protein>
<keyword evidence="6" id="KW-1185">Reference proteome</keyword>
<reference evidence="5 6" key="1">
    <citation type="submission" date="2020-08" db="EMBL/GenBank/DDBJ databases">
        <title>Genomic Encyclopedia of Type Strains, Phase IV (KMG-IV): sequencing the most valuable type-strain genomes for metagenomic binning, comparative biology and taxonomic classification.</title>
        <authorList>
            <person name="Goeker M."/>
        </authorList>
    </citation>
    <scope>NUCLEOTIDE SEQUENCE [LARGE SCALE GENOMIC DNA]</scope>
    <source>
        <strain evidence="5 6">DSM 11590</strain>
    </source>
</reference>
<dbReference type="InterPro" id="IPR014748">
    <property type="entry name" value="Enoyl-CoA_hydra_C"/>
</dbReference>
<dbReference type="InterPro" id="IPR018376">
    <property type="entry name" value="Enoyl-CoA_hyd/isom_CS"/>
</dbReference>
<dbReference type="GO" id="GO:0006635">
    <property type="term" value="P:fatty acid beta-oxidation"/>
    <property type="evidence" value="ECO:0007669"/>
    <property type="project" value="TreeGrafter"/>
</dbReference>
<sequence>MSDTATLSSALAQPEDLAQPVDIRRQDGILTITINDPATRNAMGTALFTDGKAALEAAATDDGIGAVILTGAGDTFCSGGDLRMLGGLKTQPDSVLEQAFDGFHGFIQALRAVPVPVIAAVEGNAAGAGFSMAVACDLLIAAEDAKFSMAYIKVGLNPDGGASAFLSRGLPHQLVAEILFSGEAIEASRLHQLGVVNRLVPAGAALPTARALAARLAQGPRHALGRCKTLVEQARQNTLPQQLDLEARLFGAAIRDAESTEGMCAFMEKRVPRFR</sequence>
<accession>A0A7W9ZH20</accession>
<proteinExistence type="inferred from homology"/>
<dbReference type="Pfam" id="PF00378">
    <property type="entry name" value="ECH_1"/>
    <property type="match status" value="1"/>
</dbReference>
<dbReference type="NCBIfam" id="NF005700">
    <property type="entry name" value="PRK07511.1"/>
    <property type="match status" value="1"/>
</dbReference>
<dbReference type="NCBIfam" id="NF046063">
    <property type="entry name" value="oxepin_alt"/>
    <property type="match status" value="1"/>
</dbReference>
<evidence type="ECO:0000313" key="5">
    <source>
        <dbReference type="EMBL" id="MBB6211343.1"/>
    </source>
</evidence>
<dbReference type="AlphaFoldDB" id="A0A7W9ZH20"/>
<dbReference type="Gene3D" id="3.90.226.10">
    <property type="entry name" value="2-enoyl-CoA Hydratase, Chain A, domain 1"/>
    <property type="match status" value="1"/>
</dbReference>
<organism evidence="5 6">
    <name type="scientific">Novispirillum itersonii</name>
    <name type="common">Aquaspirillum itersonii</name>
    <dbReference type="NCBI Taxonomy" id="189"/>
    <lineage>
        <taxon>Bacteria</taxon>
        <taxon>Pseudomonadati</taxon>
        <taxon>Pseudomonadota</taxon>
        <taxon>Alphaproteobacteria</taxon>
        <taxon>Rhodospirillales</taxon>
        <taxon>Novispirillaceae</taxon>
        <taxon>Novispirillum</taxon>
    </lineage>
</organism>